<proteinExistence type="predicted"/>
<evidence type="ECO:0000313" key="3">
    <source>
        <dbReference type="Proteomes" id="UP000886523"/>
    </source>
</evidence>
<evidence type="ECO:0000256" key="1">
    <source>
        <dbReference type="SAM" id="MobiDB-lite"/>
    </source>
</evidence>
<dbReference type="AlphaFoldDB" id="A0A9P6DV80"/>
<name>A0A9P6DV80_9AGAM</name>
<evidence type="ECO:0000313" key="2">
    <source>
        <dbReference type="EMBL" id="KAF9512394.1"/>
    </source>
</evidence>
<keyword evidence="3" id="KW-1185">Reference proteome</keyword>
<feature type="region of interest" description="Disordered" evidence="1">
    <location>
        <begin position="29"/>
        <end position="50"/>
    </location>
</feature>
<gene>
    <name evidence="2" type="ORF">BS47DRAFT_1394276</name>
</gene>
<dbReference type="Proteomes" id="UP000886523">
    <property type="component" value="Unassembled WGS sequence"/>
</dbReference>
<sequence>MPDSLASAQTPGRVLHICTQAELSALLASPNASASSPHDPTTVELPRRRAKSERRFVGGSEVEFQTLGPTIQTAPDFMRVMREHAKILHRLHERTKTPHGDVGLHTLRVVGEGDKAVPYVMDIPEYPWIDSEPRDTFGPQERQAPQTSS</sequence>
<dbReference type="EMBL" id="MU128987">
    <property type="protein sequence ID" value="KAF9512394.1"/>
    <property type="molecule type" value="Genomic_DNA"/>
</dbReference>
<accession>A0A9P6DV80</accession>
<protein>
    <submittedName>
        <fullName evidence="2">Uncharacterized protein</fullName>
    </submittedName>
</protein>
<reference evidence="2" key="1">
    <citation type="journal article" date="2020" name="Nat. Commun.">
        <title>Large-scale genome sequencing of mycorrhizal fungi provides insights into the early evolution of symbiotic traits.</title>
        <authorList>
            <person name="Miyauchi S."/>
            <person name="Kiss E."/>
            <person name="Kuo A."/>
            <person name="Drula E."/>
            <person name="Kohler A."/>
            <person name="Sanchez-Garcia M."/>
            <person name="Morin E."/>
            <person name="Andreopoulos B."/>
            <person name="Barry K.W."/>
            <person name="Bonito G."/>
            <person name="Buee M."/>
            <person name="Carver A."/>
            <person name="Chen C."/>
            <person name="Cichocki N."/>
            <person name="Clum A."/>
            <person name="Culley D."/>
            <person name="Crous P.W."/>
            <person name="Fauchery L."/>
            <person name="Girlanda M."/>
            <person name="Hayes R.D."/>
            <person name="Keri Z."/>
            <person name="LaButti K."/>
            <person name="Lipzen A."/>
            <person name="Lombard V."/>
            <person name="Magnuson J."/>
            <person name="Maillard F."/>
            <person name="Murat C."/>
            <person name="Nolan M."/>
            <person name="Ohm R.A."/>
            <person name="Pangilinan J."/>
            <person name="Pereira M.F."/>
            <person name="Perotto S."/>
            <person name="Peter M."/>
            <person name="Pfister S."/>
            <person name="Riley R."/>
            <person name="Sitrit Y."/>
            <person name="Stielow J.B."/>
            <person name="Szollosi G."/>
            <person name="Zifcakova L."/>
            <person name="Stursova M."/>
            <person name="Spatafora J.W."/>
            <person name="Tedersoo L."/>
            <person name="Vaario L.M."/>
            <person name="Yamada A."/>
            <person name="Yan M."/>
            <person name="Wang P."/>
            <person name="Xu J."/>
            <person name="Bruns T."/>
            <person name="Baldrian P."/>
            <person name="Vilgalys R."/>
            <person name="Dunand C."/>
            <person name="Henrissat B."/>
            <person name="Grigoriev I.V."/>
            <person name="Hibbett D."/>
            <person name="Nagy L.G."/>
            <person name="Martin F.M."/>
        </authorList>
    </citation>
    <scope>NUCLEOTIDE SEQUENCE</scope>
    <source>
        <strain evidence="2">UP504</strain>
    </source>
</reference>
<organism evidence="2 3">
    <name type="scientific">Hydnum rufescens UP504</name>
    <dbReference type="NCBI Taxonomy" id="1448309"/>
    <lineage>
        <taxon>Eukaryota</taxon>
        <taxon>Fungi</taxon>
        <taxon>Dikarya</taxon>
        <taxon>Basidiomycota</taxon>
        <taxon>Agaricomycotina</taxon>
        <taxon>Agaricomycetes</taxon>
        <taxon>Cantharellales</taxon>
        <taxon>Hydnaceae</taxon>
        <taxon>Hydnum</taxon>
    </lineage>
</organism>
<feature type="region of interest" description="Disordered" evidence="1">
    <location>
        <begin position="128"/>
        <end position="149"/>
    </location>
</feature>
<comment type="caution">
    <text evidence="2">The sequence shown here is derived from an EMBL/GenBank/DDBJ whole genome shotgun (WGS) entry which is preliminary data.</text>
</comment>